<dbReference type="InterPro" id="IPR040476">
    <property type="entry name" value="CSD2"/>
</dbReference>
<keyword evidence="5 8" id="KW-0378">Hydrolase</keyword>
<dbReference type="RefSeq" id="WP_068616136.1">
    <property type="nucleotide sequence ID" value="NZ_CP016268.1"/>
</dbReference>
<dbReference type="NCBIfam" id="TIGR02063">
    <property type="entry name" value="RNase_R"/>
    <property type="match status" value="1"/>
</dbReference>
<dbReference type="InterPro" id="IPR022966">
    <property type="entry name" value="RNase_II/R_CS"/>
</dbReference>
<evidence type="ECO:0000256" key="4">
    <source>
        <dbReference type="ARBA" id="ARBA00022722"/>
    </source>
</evidence>
<organism evidence="11 12">
    <name type="scientific">Woeseia oceani</name>
    <dbReference type="NCBI Taxonomy" id="1548547"/>
    <lineage>
        <taxon>Bacteria</taxon>
        <taxon>Pseudomonadati</taxon>
        <taxon>Pseudomonadota</taxon>
        <taxon>Gammaproteobacteria</taxon>
        <taxon>Woeseiales</taxon>
        <taxon>Woeseiaceae</taxon>
        <taxon>Woeseia</taxon>
    </lineage>
</organism>
<evidence type="ECO:0000313" key="11">
    <source>
        <dbReference type="EMBL" id="ANO51618.1"/>
    </source>
</evidence>
<keyword evidence="7 8" id="KW-0694">RNA-binding</keyword>
<reference evidence="11 12" key="1">
    <citation type="submission" date="2016-06" db="EMBL/GenBank/DDBJ databases">
        <title>Complete genome sequence of a deep-branching marine Gamma Proteobacterium Woeseia oceani type strain XK5.</title>
        <authorList>
            <person name="Mu D."/>
            <person name="Du Z."/>
        </authorList>
    </citation>
    <scope>NUCLEOTIDE SEQUENCE [LARGE SCALE GENOMIC DNA]</scope>
    <source>
        <strain evidence="11 12">XK5</strain>
    </source>
</reference>
<sequence>MSKKAKTNDDAKGGKKYQHPLPDRNAVLEYLREVGKPRPADAILKDFNLKGQRMRALLVEKLDKMVRAGQIIENRRGEYCLTEKLQLVAGTVIGHADGFGFMRRDDGADDVYLSAREMQRLFDGDRAVVKVTGKDRRGREEGRVVEVLERGFRETAGQFIRERGIGIVIPDNPKIAHRILVPAGEDGSAKHGQIVVAEILDYPSGNEQATGRVVRVLGAPDKKGIATDLAIHAHSIPNVWPKNVTDQAGKFGSSVPAAAKKGREDLRDIPLLTIDGADARDFDDAVYCEPSGKGWRLLVAIADVAHYVDVHSPLDKEAIRRGTSVYFADRVVPMLPEALSNGLCSLNPKVDRLCMVCEMRVGADGKVSKSRFFEGLMRSHARLTYTEVSGFLSGETPKSVPAVVHEPIQHLHDLYQAFANNRNRRGAIELDIPQARIELGDDGTVEKIITVPRNDAHRLIEECMIAANVQAAKFLRKHKIAGLYRVHAKPDPERFEDLRQYLLSLGLQVPHPDHVEPRQFNKLLQQVKDRPDSQAISMAMLRSLKHAEYTPENIGHFGLALDAYAHFTSPIRRYPDLLVHRAIRHIVRGGKAGNHDYDRAAMDHLGQVCSAHERCAEDATREVEAWLKCEFMEDKVGETFAGVITGVTNFGVFVQLSEFQIDGLVHVTSLKNDYYQFDASRLELVGDRGGKRYRLGDAMSVQVQRVDMESKRIDFRPMEDESEPQTGRKRAGSGSKRRSKR</sequence>
<dbReference type="Pfam" id="PF08206">
    <property type="entry name" value="OB_RNB"/>
    <property type="match status" value="1"/>
</dbReference>
<dbReference type="SUPFAM" id="SSF50249">
    <property type="entry name" value="Nucleic acid-binding proteins"/>
    <property type="match status" value="4"/>
</dbReference>
<evidence type="ECO:0000259" key="10">
    <source>
        <dbReference type="PROSITE" id="PS50126"/>
    </source>
</evidence>
<dbReference type="CDD" id="cd04471">
    <property type="entry name" value="S1_RNase_R"/>
    <property type="match status" value="1"/>
</dbReference>
<evidence type="ECO:0000256" key="7">
    <source>
        <dbReference type="ARBA" id="ARBA00022884"/>
    </source>
</evidence>
<dbReference type="Proteomes" id="UP000092695">
    <property type="component" value="Chromosome"/>
</dbReference>
<dbReference type="InterPro" id="IPR050180">
    <property type="entry name" value="RNR_Ribonuclease"/>
</dbReference>
<dbReference type="Gene3D" id="2.40.50.140">
    <property type="entry name" value="Nucleic acid-binding proteins"/>
    <property type="match status" value="2"/>
</dbReference>
<keyword evidence="6 8" id="KW-0269">Exonuclease</keyword>
<keyword evidence="3 8" id="KW-0963">Cytoplasm</keyword>
<dbReference type="PROSITE" id="PS50126">
    <property type="entry name" value="S1"/>
    <property type="match status" value="1"/>
</dbReference>
<comment type="similarity">
    <text evidence="8">Belongs to the RNR ribonuclease family. RNase R subfamily.</text>
</comment>
<dbReference type="EC" id="3.1.13.1" evidence="8"/>
<feature type="compositionally biased region" description="Basic residues" evidence="9">
    <location>
        <begin position="727"/>
        <end position="741"/>
    </location>
</feature>
<dbReference type="Pfam" id="PF17876">
    <property type="entry name" value="CSD2"/>
    <property type="match status" value="1"/>
</dbReference>
<dbReference type="InterPro" id="IPR001900">
    <property type="entry name" value="RNase_II/R"/>
</dbReference>
<name>A0A193LGN2_9GAMM</name>
<dbReference type="GO" id="GO:0008859">
    <property type="term" value="F:exoribonuclease II activity"/>
    <property type="evidence" value="ECO:0007669"/>
    <property type="project" value="UniProtKB-UniRule"/>
</dbReference>
<evidence type="ECO:0000256" key="8">
    <source>
        <dbReference type="HAMAP-Rule" id="MF_01895"/>
    </source>
</evidence>
<dbReference type="SMART" id="SM00955">
    <property type="entry name" value="RNB"/>
    <property type="match status" value="1"/>
</dbReference>
<dbReference type="STRING" id="1548547.BA177_10760"/>
<evidence type="ECO:0000313" key="12">
    <source>
        <dbReference type="Proteomes" id="UP000092695"/>
    </source>
</evidence>
<evidence type="ECO:0000256" key="1">
    <source>
        <dbReference type="ARBA" id="ARBA00001849"/>
    </source>
</evidence>
<protein>
    <recommendedName>
        <fullName evidence="8">Ribonuclease R</fullName>
        <shortName evidence="8">RNase R</shortName>
        <ecNumber evidence="8">3.1.13.1</ecNumber>
    </recommendedName>
</protein>
<evidence type="ECO:0000256" key="6">
    <source>
        <dbReference type="ARBA" id="ARBA00022839"/>
    </source>
</evidence>
<dbReference type="InterPro" id="IPR011805">
    <property type="entry name" value="RNase_R"/>
</dbReference>
<dbReference type="InterPro" id="IPR003029">
    <property type="entry name" value="S1_domain"/>
</dbReference>
<dbReference type="KEGG" id="woc:BA177_10760"/>
<evidence type="ECO:0000256" key="5">
    <source>
        <dbReference type="ARBA" id="ARBA00022801"/>
    </source>
</evidence>
<comment type="subcellular location">
    <subcellularLocation>
        <location evidence="2 8">Cytoplasm</location>
    </subcellularLocation>
</comment>
<dbReference type="Pfam" id="PF00575">
    <property type="entry name" value="S1"/>
    <property type="match status" value="1"/>
</dbReference>
<dbReference type="InterPro" id="IPR013223">
    <property type="entry name" value="RNase_B_OB_dom"/>
</dbReference>
<dbReference type="InterPro" id="IPR012340">
    <property type="entry name" value="NA-bd_OB-fold"/>
</dbReference>
<evidence type="ECO:0000256" key="2">
    <source>
        <dbReference type="ARBA" id="ARBA00004496"/>
    </source>
</evidence>
<keyword evidence="12" id="KW-1185">Reference proteome</keyword>
<dbReference type="GO" id="GO:0003723">
    <property type="term" value="F:RNA binding"/>
    <property type="evidence" value="ECO:0007669"/>
    <property type="project" value="UniProtKB-UniRule"/>
</dbReference>
<dbReference type="EMBL" id="CP016268">
    <property type="protein sequence ID" value="ANO51618.1"/>
    <property type="molecule type" value="Genomic_DNA"/>
</dbReference>
<dbReference type="InterPro" id="IPR011129">
    <property type="entry name" value="CSD"/>
</dbReference>
<evidence type="ECO:0000256" key="3">
    <source>
        <dbReference type="ARBA" id="ARBA00022490"/>
    </source>
</evidence>
<feature type="region of interest" description="Disordered" evidence="9">
    <location>
        <begin position="710"/>
        <end position="741"/>
    </location>
</feature>
<dbReference type="SMART" id="SM00357">
    <property type="entry name" value="CSP"/>
    <property type="match status" value="2"/>
</dbReference>
<dbReference type="Pfam" id="PF00773">
    <property type="entry name" value="RNB"/>
    <property type="match status" value="1"/>
</dbReference>
<proteinExistence type="inferred from homology"/>
<dbReference type="SMART" id="SM00316">
    <property type="entry name" value="S1"/>
    <property type="match status" value="1"/>
</dbReference>
<evidence type="ECO:0000256" key="9">
    <source>
        <dbReference type="SAM" id="MobiDB-lite"/>
    </source>
</evidence>
<dbReference type="GO" id="GO:0006402">
    <property type="term" value="P:mRNA catabolic process"/>
    <property type="evidence" value="ECO:0007669"/>
    <property type="project" value="TreeGrafter"/>
</dbReference>
<dbReference type="InterPro" id="IPR004476">
    <property type="entry name" value="RNase_II/RNase_R"/>
</dbReference>
<comment type="function">
    <text evidence="8">3'-5' exoribonuclease that releases 5'-nucleoside monophosphates and is involved in maturation of structured RNAs.</text>
</comment>
<dbReference type="HAMAP" id="MF_01895">
    <property type="entry name" value="RNase_R"/>
    <property type="match status" value="1"/>
</dbReference>
<dbReference type="GO" id="GO:0005829">
    <property type="term" value="C:cytosol"/>
    <property type="evidence" value="ECO:0007669"/>
    <property type="project" value="UniProtKB-ARBA"/>
</dbReference>
<feature type="compositionally biased region" description="Basic and acidic residues" evidence="9">
    <location>
        <begin position="710"/>
        <end position="719"/>
    </location>
</feature>
<comment type="catalytic activity">
    <reaction evidence="1 8">
        <text>Exonucleolytic cleavage in the 3'- to 5'-direction to yield nucleoside 5'-phosphates.</text>
        <dbReference type="EC" id="3.1.13.1"/>
    </reaction>
</comment>
<accession>A0A193LGN2</accession>
<dbReference type="PANTHER" id="PTHR23355:SF9">
    <property type="entry name" value="DIS3-LIKE EXONUCLEASE 2"/>
    <property type="match status" value="1"/>
</dbReference>
<dbReference type="AlphaFoldDB" id="A0A193LGN2"/>
<dbReference type="NCBIfam" id="TIGR00358">
    <property type="entry name" value="3_prime_RNase"/>
    <property type="match status" value="1"/>
</dbReference>
<keyword evidence="4 8" id="KW-0540">Nuclease</keyword>
<dbReference type="PROSITE" id="PS01175">
    <property type="entry name" value="RIBONUCLEASE_II"/>
    <property type="match status" value="1"/>
</dbReference>
<feature type="domain" description="S1 motif" evidence="10">
    <location>
        <begin position="637"/>
        <end position="718"/>
    </location>
</feature>
<dbReference type="PANTHER" id="PTHR23355">
    <property type="entry name" value="RIBONUCLEASE"/>
    <property type="match status" value="1"/>
</dbReference>
<gene>
    <name evidence="8" type="primary">rnr</name>
    <name evidence="11" type="ORF">BA177_10760</name>
</gene>